<dbReference type="CDD" id="cd01189">
    <property type="entry name" value="INT_ICEBs1_C_like"/>
    <property type="match status" value="1"/>
</dbReference>
<dbReference type="GO" id="GO:0015074">
    <property type="term" value="P:DNA integration"/>
    <property type="evidence" value="ECO:0007669"/>
    <property type="project" value="UniProtKB-KW"/>
</dbReference>
<dbReference type="EMBL" id="CPZF01000009">
    <property type="protein sequence ID" value="CNG11559.1"/>
    <property type="molecule type" value="Genomic_DNA"/>
</dbReference>
<evidence type="ECO:0000256" key="4">
    <source>
        <dbReference type="PROSITE-ProRule" id="PRU01248"/>
    </source>
</evidence>
<dbReference type="InterPro" id="IPR044068">
    <property type="entry name" value="CB"/>
</dbReference>
<dbReference type="InterPro" id="IPR022000">
    <property type="entry name" value="Min27-like_integrase_DNA_bind"/>
</dbReference>
<evidence type="ECO:0000259" key="5">
    <source>
        <dbReference type="PROSITE" id="PS51898"/>
    </source>
</evidence>
<feature type="domain" description="Tyr recombinase" evidence="5">
    <location>
        <begin position="199"/>
        <end position="410"/>
    </location>
</feature>
<dbReference type="InterPro" id="IPR050090">
    <property type="entry name" value="Tyrosine_recombinase_XerCD"/>
</dbReference>
<protein>
    <submittedName>
        <fullName evidence="7">Phage integrase</fullName>
    </submittedName>
</protein>
<comment type="caution">
    <text evidence="7">The sequence shown here is derived from an EMBL/GenBank/DDBJ whole genome shotgun (WGS) entry which is preliminary data.</text>
</comment>
<name>A0A9P1PXM9_YEREN</name>
<dbReference type="PANTHER" id="PTHR30349">
    <property type="entry name" value="PHAGE INTEGRASE-RELATED"/>
    <property type="match status" value="1"/>
</dbReference>
<dbReference type="Proteomes" id="UP000041356">
    <property type="component" value="Unassembled WGS sequence"/>
</dbReference>
<dbReference type="SUPFAM" id="SSF56349">
    <property type="entry name" value="DNA breaking-rejoining enzymes"/>
    <property type="match status" value="1"/>
</dbReference>
<proteinExistence type="predicted"/>
<dbReference type="Pfam" id="PF12167">
    <property type="entry name" value="Arm-DNA-bind_2"/>
    <property type="match status" value="1"/>
</dbReference>
<feature type="domain" description="Core-binding (CB)" evidence="6">
    <location>
        <begin position="83"/>
        <end position="178"/>
    </location>
</feature>
<dbReference type="Pfam" id="PF00589">
    <property type="entry name" value="Phage_integrase"/>
    <property type="match status" value="1"/>
</dbReference>
<dbReference type="Gene3D" id="1.10.150.130">
    <property type="match status" value="1"/>
</dbReference>
<keyword evidence="3" id="KW-0233">DNA recombination</keyword>
<keyword evidence="1" id="KW-0229">DNA integration</keyword>
<evidence type="ECO:0000313" key="7">
    <source>
        <dbReference type="EMBL" id="CNG11559.1"/>
    </source>
</evidence>
<dbReference type="InterPro" id="IPR013762">
    <property type="entry name" value="Integrase-like_cat_sf"/>
</dbReference>
<evidence type="ECO:0000259" key="6">
    <source>
        <dbReference type="PROSITE" id="PS51900"/>
    </source>
</evidence>
<reference evidence="7 8" key="1">
    <citation type="submission" date="2015-03" db="EMBL/GenBank/DDBJ databases">
        <authorList>
            <consortium name="Pathogen Informatics"/>
            <person name="Murphy D."/>
        </authorList>
    </citation>
    <scope>NUCLEOTIDE SEQUENCE [LARGE SCALE GENOMIC DNA]</scope>
    <source>
        <strain evidence="7 8">IP27818</strain>
    </source>
</reference>
<dbReference type="GO" id="GO:0003677">
    <property type="term" value="F:DNA binding"/>
    <property type="evidence" value="ECO:0007669"/>
    <property type="project" value="UniProtKB-UniRule"/>
</dbReference>
<gene>
    <name evidence="7" type="primary">int_6</name>
    <name evidence="7" type="ORF">ERS137939_03278</name>
</gene>
<dbReference type="Gene3D" id="1.10.443.10">
    <property type="entry name" value="Intergrase catalytic core"/>
    <property type="match status" value="1"/>
</dbReference>
<evidence type="ECO:0000256" key="1">
    <source>
        <dbReference type="ARBA" id="ARBA00022908"/>
    </source>
</evidence>
<dbReference type="InterPro" id="IPR011010">
    <property type="entry name" value="DNA_brk_join_enz"/>
</dbReference>
<sequence>MSKTQYPTGVEHHGGYLRIWFMYQKKRCRESLGIPDTPKNRKVAADLRQSIGYAIKTGTFDYAKQFPDSLGAVQYATTQVRNITIQELFNKWLSLKEPEVSLNTHDRYTSTLKTAATLLGPDRQVSSIRNEDILKLRNELLNGMQLPRRHQINPVKGRSVPTVNYCLACVKSAFIFAASNGYADSDPTSTLTRLRKSKPQPDPLTRDEFFRMLDGCNHQQIKNLWTLAVYTGMRHGELCALAWEDIDLEAGTIMVRRNLTRVKQFTLPKTDAGTDRVIQLTDNAKETLRSQMLYTRMGPQYEILIHTREARKTRKDRCTFVFIPKVTSSNQICGDYYSTESLGQIWNNALRRSGIRSRKPYQSRHTFACWLLSAGANPSFIASQMGHASAQMVFSVYGEWMPDSNDEQMALINAKFSQNAPLMPHKKIG</sequence>
<dbReference type="GO" id="GO:0006310">
    <property type="term" value="P:DNA recombination"/>
    <property type="evidence" value="ECO:0007669"/>
    <property type="project" value="UniProtKB-KW"/>
</dbReference>
<dbReference type="PANTHER" id="PTHR30349:SF36">
    <property type="entry name" value="PROPHAGE INTEGRASE INTR-RELATED"/>
    <property type="match status" value="1"/>
</dbReference>
<dbReference type="InterPro" id="IPR010998">
    <property type="entry name" value="Integrase_recombinase_N"/>
</dbReference>
<dbReference type="InterPro" id="IPR002104">
    <property type="entry name" value="Integrase_catalytic"/>
</dbReference>
<dbReference type="AlphaFoldDB" id="A0A9P1PXM9"/>
<evidence type="ECO:0000313" key="8">
    <source>
        <dbReference type="Proteomes" id="UP000041356"/>
    </source>
</evidence>
<dbReference type="RefSeq" id="WP_050131814.1">
    <property type="nucleotide sequence ID" value="NZ_CPZF01000009.1"/>
</dbReference>
<evidence type="ECO:0000256" key="3">
    <source>
        <dbReference type="ARBA" id="ARBA00023172"/>
    </source>
</evidence>
<organism evidence="7 8">
    <name type="scientific">Yersinia enterocolitica</name>
    <dbReference type="NCBI Taxonomy" id="630"/>
    <lineage>
        <taxon>Bacteria</taxon>
        <taxon>Pseudomonadati</taxon>
        <taxon>Pseudomonadota</taxon>
        <taxon>Gammaproteobacteria</taxon>
        <taxon>Enterobacterales</taxon>
        <taxon>Yersiniaceae</taxon>
        <taxon>Yersinia</taxon>
    </lineage>
</organism>
<dbReference type="PROSITE" id="PS51898">
    <property type="entry name" value="TYR_RECOMBINASE"/>
    <property type="match status" value="1"/>
</dbReference>
<accession>A0A9P1PXM9</accession>
<keyword evidence="2 4" id="KW-0238">DNA-binding</keyword>
<dbReference type="PROSITE" id="PS51900">
    <property type="entry name" value="CB"/>
    <property type="match status" value="1"/>
</dbReference>
<evidence type="ECO:0000256" key="2">
    <source>
        <dbReference type="ARBA" id="ARBA00023125"/>
    </source>
</evidence>